<feature type="domain" description="Cation/H+ exchanger transmembrane" evidence="6">
    <location>
        <begin position="13"/>
        <end position="381"/>
    </location>
</feature>
<feature type="transmembrane region" description="Helical" evidence="5">
    <location>
        <begin position="273"/>
        <end position="294"/>
    </location>
</feature>
<feature type="transmembrane region" description="Helical" evidence="5">
    <location>
        <begin position="120"/>
        <end position="140"/>
    </location>
</feature>
<name>A0A8J7J6E0_9FLAO</name>
<dbReference type="EMBL" id="JAELVQ010000041">
    <property type="protein sequence ID" value="MBJ6369803.1"/>
    <property type="molecule type" value="Genomic_DNA"/>
</dbReference>
<evidence type="ECO:0000256" key="4">
    <source>
        <dbReference type="ARBA" id="ARBA00023136"/>
    </source>
</evidence>
<feature type="transmembrane region" description="Helical" evidence="5">
    <location>
        <begin position="335"/>
        <end position="352"/>
    </location>
</feature>
<keyword evidence="3 5" id="KW-1133">Transmembrane helix</keyword>
<dbReference type="GO" id="GO:1902600">
    <property type="term" value="P:proton transmembrane transport"/>
    <property type="evidence" value="ECO:0007669"/>
    <property type="project" value="InterPro"/>
</dbReference>
<comment type="caution">
    <text evidence="7">The sequence shown here is derived from an EMBL/GenBank/DDBJ whole genome shotgun (WGS) entry which is preliminary data.</text>
</comment>
<evidence type="ECO:0000256" key="1">
    <source>
        <dbReference type="ARBA" id="ARBA00004141"/>
    </source>
</evidence>
<dbReference type="RefSeq" id="WP_199116928.1">
    <property type="nucleotide sequence ID" value="NZ_JAELVQ010000041.1"/>
</dbReference>
<evidence type="ECO:0000259" key="6">
    <source>
        <dbReference type="Pfam" id="PF00999"/>
    </source>
</evidence>
<reference evidence="7" key="1">
    <citation type="submission" date="2020-12" db="EMBL/GenBank/DDBJ databases">
        <title>Snuella sp. nov., isolated from sediment in Incheon.</title>
        <authorList>
            <person name="Kim W."/>
        </authorList>
    </citation>
    <scope>NUCLEOTIDE SEQUENCE</scope>
    <source>
        <strain evidence="7">CAU 1569</strain>
    </source>
</reference>
<feature type="transmembrane region" description="Helical" evidence="5">
    <location>
        <begin position="306"/>
        <end position="323"/>
    </location>
</feature>
<protein>
    <submittedName>
        <fullName evidence="7">Cation:proton antiporter</fullName>
    </submittedName>
</protein>
<evidence type="ECO:0000313" key="7">
    <source>
        <dbReference type="EMBL" id="MBJ6369803.1"/>
    </source>
</evidence>
<proteinExistence type="predicted"/>
<accession>A0A8J7J6E0</accession>
<feature type="transmembrane region" description="Helical" evidence="5">
    <location>
        <begin position="364"/>
        <end position="383"/>
    </location>
</feature>
<dbReference type="InterPro" id="IPR006153">
    <property type="entry name" value="Cation/H_exchanger_TM"/>
</dbReference>
<dbReference type="Pfam" id="PF00999">
    <property type="entry name" value="Na_H_Exchanger"/>
    <property type="match status" value="1"/>
</dbReference>
<comment type="subcellular location">
    <subcellularLocation>
        <location evidence="1">Membrane</location>
        <topology evidence="1">Multi-pass membrane protein</topology>
    </subcellularLocation>
</comment>
<feature type="transmembrane region" description="Helical" evidence="5">
    <location>
        <begin position="30"/>
        <end position="49"/>
    </location>
</feature>
<evidence type="ECO:0000256" key="2">
    <source>
        <dbReference type="ARBA" id="ARBA00022692"/>
    </source>
</evidence>
<organism evidence="7 8">
    <name type="scientific">Snuella sedimenti</name>
    <dbReference type="NCBI Taxonomy" id="2798802"/>
    <lineage>
        <taxon>Bacteria</taxon>
        <taxon>Pseudomonadati</taxon>
        <taxon>Bacteroidota</taxon>
        <taxon>Flavobacteriia</taxon>
        <taxon>Flavobacteriales</taxon>
        <taxon>Flavobacteriaceae</taxon>
        <taxon>Snuella</taxon>
    </lineage>
</organism>
<feature type="transmembrane region" description="Helical" evidence="5">
    <location>
        <begin position="183"/>
        <end position="205"/>
    </location>
</feature>
<dbReference type="AlphaFoldDB" id="A0A8J7J6E0"/>
<feature type="transmembrane region" description="Helical" evidence="5">
    <location>
        <begin position="55"/>
        <end position="72"/>
    </location>
</feature>
<evidence type="ECO:0000256" key="3">
    <source>
        <dbReference type="ARBA" id="ARBA00022989"/>
    </source>
</evidence>
<evidence type="ECO:0000313" key="8">
    <source>
        <dbReference type="Proteomes" id="UP000610931"/>
    </source>
</evidence>
<sequence length="396" mass="44373">MTYTIIITFCSLLLIAYIFNLTASKTSIPSVILLLLLGWGIKQFTLLLKFELPDFTMLLPILATIGLVLIVLEGSLELDLNKSKIGLVKKSLLGALLPMIGMALLLAFLFQYYGDYSFKISLINAIPFCIISSAIAIPSARNLTTFNREFTTYESSLSDILGVLIFNFIVLNESIDLSSFGFFGLKFFIMIAVSFIATIGLSLLLSKIDHHVKFVPIILLVILIYSVSKVYHLPALIFILIFGLSIGNLGEFRRLKWITKFNTDEIRDEIQKFKALTIEGAFLIRALFFILFGYMLKTSDILNTKTLIWSLCIVTIIFVLRAIQLKFSKLELTPLLFVAPRGLITILLFLAIDPSDSILLVNKSLVIQVIILSALIMTFGILINTKKEEKNEGTIE</sequence>
<feature type="transmembrane region" description="Helical" evidence="5">
    <location>
        <begin position="234"/>
        <end position="252"/>
    </location>
</feature>
<feature type="transmembrane region" description="Helical" evidence="5">
    <location>
        <begin position="6"/>
        <end position="23"/>
    </location>
</feature>
<feature type="transmembrane region" description="Helical" evidence="5">
    <location>
        <begin position="212"/>
        <end position="228"/>
    </location>
</feature>
<dbReference type="GO" id="GO:0015297">
    <property type="term" value="F:antiporter activity"/>
    <property type="evidence" value="ECO:0007669"/>
    <property type="project" value="InterPro"/>
</dbReference>
<keyword evidence="2 5" id="KW-0812">Transmembrane</keyword>
<feature type="transmembrane region" description="Helical" evidence="5">
    <location>
        <begin position="152"/>
        <end position="171"/>
    </location>
</feature>
<dbReference type="GO" id="GO:0016020">
    <property type="term" value="C:membrane"/>
    <property type="evidence" value="ECO:0007669"/>
    <property type="project" value="UniProtKB-SubCell"/>
</dbReference>
<dbReference type="Proteomes" id="UP000610931">
    <property type="component" value="Unassembled WGS sequence"/>
</dbReference>
<keyword evidence="8" id="KW-1185">Reference proteome</keyword>
<keyword evidence="4 5" id="KW-0472">Membrane</keyword>
<feature type="transmembrane region" description="Helical" evidence="5">
    <location>
        <begin position="92"/>
        <end position="114"/>
    </location>
</feature>
<gene>
    <name evidence="7" type="ORF">JF259_17095</name>
</gene>
<evidence type="ECO:0000256" key="5">
    <source>
        <dbReference type="SAM" id="Phobius"/>
    </source>
</evidence>